<dbReference type="InterPro" id="IPR023780">
    <property type="entry name" value="Chromo_domain"/>
</dbReference>
<keyword evidence="3" id="KW-1185">Reference proteome</keyword>
<evidence type="ECO:0000259" key="1">
    <source>
        <dbReference type="PROSITE" id="PS50013"/>
    </source>
</evidence>
<dbReference type="GO" id="GO:0006338">
    <property type="term" value="P:chromatin remodeling"/>
    <property type="evidence" value="ECO:0007669"/>
    <property type="project" value="UniProtKB-ARBA"/>
</dbReference>
<dbReference type="AlphaFoldDB" id="A0A0C2WJ21"/>
<proteinExistence type="predicted"/>
<evidence type="ECO:0000313" key="3">
    <source>
        <dbReference type="Proteomes" id="UP000054549"/>
    </source>
</evidence>
<accession>A0A0C2WJ21</accession>
<dbReference type="InterPro" id="IPR016197">
    <property type="entry name" value="Chromo-like_dom_sf"/>
</dbReference>
<dbReference type="EMBL" id="KN818445">
    <property type="protein sequence ID" value="KIL56133.1"/>
    <property type="molecule type" value="Genomic_DNA"/>
</dbReference>
<reference evidence="2 3" key="1">
    <citation type="submission" date="2014-04" db="EMBL/GenBank/DDBJ databases">
        <title>Evolutionary Origins and Diversification of the Mycorrhizal Mutualists.</title>
        <authorList>
            <consortium name="DOE Joint Genome Institute"/>
            <consortium name="Mycorrhizal Genomics Consortium"/>
            <person name="Kohler A."/>
            <person name="Kuo A."/>
            <person name="Nagy L.G."/>
            <person name="Floudas D."/>
            <person name="Copeland A."/>
            <person name="Barry K.W."/>
            <person name="Cichocki N."/>
            <person name="Veneault-Fourrey C."/>
            <person name="LaButti K."/>
            <person name="Lindquist E.A."/>
            <person name="Lipzen A."/>
            <person name="Lundell T."/>
            <person name="Morin E."/>
            <person name="Murat C."/>
            <person name="Riley R."/>
            <person name="Ohm R."/>
            <person name="Sun H."/>
            <person name="Tunlid A."/>
            <person name="Henrissat B."/>
            <person name="Grigoriev I.V."/>
            <person name="Hibbett D.S."/>
            <person name="Martin F."/>
        </authorList>
    </citation>
    <scope>NUCLEOTIDE SEQUENCE [LARGE SCALE GENOMIC DNA]</scope>
    <source>
        <strain evidence="2 3">Koide BX008</strain>
    </source>
</reference>
<dbReference type="SUPFAM" id="SSF54160">
    <property type="entry name" value="Chromo domain-like"/>
    <property type="match status" value="1"/>
</dbReference>
<feature type="domain" description="Chromo" evidence="1">
    <location>
        <begin position="1"/>
        <end position="63"/>
    </location>
</feature>
<dbReference type="Gene3D" id="2.40.50.40">
    <property type="match status" value="1"/>
</dbReference>
<evidence type="ECO:0000313" key="2">
    <source>
        <dbReference type="EMBL" id="KIL56133.1"/>
    </source>
</evidence>
<dbReference type="HOGENOM" id="CLU_204935_0_0_1"/>
<dbReference type="InterPro" id="IPR000953">
    <property type="entry name" value="Chromo/chromo_shadow_dom"/>
</dbReference>
<dbReference type="InParanoid" id="A0A0C2WJ21"/>
<dbReference type="OrthoDB" id="3364639at2759"/>
<sequence>SEILDSKIDNRRRSCKLLYLIRWSGYEGTDEENSWVLATELENAADAVSDFHDKYPLKPGPLHSL</sequence>
<dbReference type="Pfam" id="PF00385">
    <property type="entry name" value="Chromo"/>
    <property type="match status" value="1"/>
</dbReference>
<dbReference type="CDD" id="cd00024">
    <property type="entry name" value="CD_CSD"/>
    <property type="match status" value="1"/>
</dbReference>
<organism evidence="2 3">
    <name type="scientific">Amanita muscaria (strain Koide BX008)</name>
    <dbReference type="NCBI Taxonomy" id="946122"/>
    <lineage>
        <taxon>Eukaryota</taxon>
        <taxon>Fungi</taxon>
        <taxon>Dikarya</taxon>
        <taxon>Basidiomycota</taxon>
        <taxon>Agaricomycotina</taxon>
        <taxon>Agaricomycetes</taxon>
        <taxon>Agaricomycetidae</taxon>
        <taxon>Agaricales</taxon>
        <taxon>Pluteineae</taxon>
        <taxon>Amanitaceae</taxon>
        <taxon>Amanita</taxon>
    </lineage>
</organism>
<gene>
    <name evidence="2" type="ORF">M378DRAFT_53840</name>
</gene>
<dbReference type="Proteomes" id="UP000054549">
    <property type="component" value="Unassembled WGS sequence"/>
</dbReference>
<feature type="non-terminal residue" evidence="2">
    <location>
        <position position="1"/>
    </location>
</feature>
<protein>
    <recommendedName>
        <fullName evidence="1">Chromo domain-containing protein</fullName>
    </recommendedName>
</protein>
<name>A0A0C2WJ21_AMAMK</name>
<feature type="non-terminal residue" evidence="2">
    <location>
        <position position="65"/>
    </location>
</feature>
<dbReference type="PROSITE" id="PS50013">
    <property type="entry name" value="CHROMO_2"/>
    <property type="match status" value="1"/>
</dbReference>